<evidence type="ECO:0000313" key="8">
    <source>
        <dbReference type="EMBL" id="KFJ04731.1"/>
    </source>
</evidence>
<keyword evidence="3 6" id="KW-1133">Transmembrane helix</keyword>
<accession>A0A087EAD0</accession>
<evidence type="ECO:0000256" key="4">
    <source>
        <dbReference type="ARBA" id="ARBA00023136"/>
    </source>
</evidence>
<evidence type="ECO:0000256" key="5">
    <source>
        <dbReference type="SAM" id="MobiDB-lite"/>
    </source>
</evidence>
<dbReference type="EMBL" id="JGZR01000003">
    <property type="protein sequence ID" value="KFJ04731.1"/>
    <property type="molecule type" value="Genomic_DNA"/>
</dbReference>
<feature type="region of interest" description="Disordered" evidence="5">
    <location>
        <begin position="81"/>
        <end position="106"/>
    </location>
</feature>
<dbReference type="GO" id="GO:0016020">
    <property type="term" value="C:membrane"/>
    <property type="evidence" value="ECO:0007669"/>
    <property type="project" value="UniProtKB-SubCell"/>
</dbReference>
<evidence type="ECO:0000313" key="9">
    <source>
        <dbReference type="Proteomes" id="UP000029055"/>
    </source>
</evidence>
<protein>
    <submittedName>
        <fullName evidence="8">TM2 domain-containing protein</fullName>
    </submittedName>
</protein>
<keyword evidence="9" id="KW-1185">Reference proteome</keyword>
<keyword evidence="2 6" id="KW-0812">Transmembrane</keyword>
<dbReference type="OrthoDB" id="2004788at2"/>
<feature type="transmembrane region" description="Helical" evidence="6">
    <location>
        <begin position="162"/>
        <end position="188"/>
    </location>
</feature>
<dbReference type="Pfam" id="PF05154">
    <property type="entry name" value="TM2"/>
    <property type="match status" value="1"/>
</dbReference>
<feature type="domain" description="TM2" evidence="7">
    <location>
        <begin position="134"/>
        <end position="183"/>
    </location>
</feature>
<dbReference type="eggNOG" id="COG2314">
    <property type="taxonomic scope" value="Bacteria"/>
</dbReference>
<feature type="compositionally biased region" description="Low complexity" evidence="5">
    <location>
        <begin position="22"/>
        <end position="52"/>
    </location>
</feature>
<evidence type="ECO:0000256" key="6">
    <source>
        <dbReference type="SAM" id="Phobius"/>
    </source>
</evidence>
<feature type="region of interest" description="Disordered" evidence="5">
    <location>
        <begin position="1"/>
        <end position="69"/>
    </location>
</feature>
<comment type="subcellular location">
    <subcellularLocation>
        <location evidence="1">Membrane</location>
        <topology evidence="1">Multi-pass membrane protein</topology>
    </subcellularLocation>
</comment>
<reference evidence="8 9" key="1">
    <citation type="submission" date="2014-03" db="EMBL/GenBank/DDBJ databases">
        <title>Genomics of Bifidobacteria.</title>
        <authorList>
            <person name="Ventura M."/>
            <person name="Milani C."/>
            <person name="Lugli G.A."/>
        </authorList>
    </citation>
    <scope>NUCLEOTIDE SEQUENCE [LARGE SCALE GENOMIC DNA]</scope>
    <source>
        <strain evidence="8 9">LMG 11597</strain>
    </source>
</reference>
<name>A0A087EAD0_9BIFI</name>
<evidence type="ECO:0000256" key="1">
    <source>
        <dbReference type="ARBA" id="ARBA00004141"/>
    </source>
</evidence>
<sequence>MVVGMSDFNADNGQQQYPDDGYAQTPQEPAAEQPQPTQQQYAAGAAGQYGYANPDAGPNEQPQYSQQQPYGAYQGAYSAPGQNSYAQGGQPGGPAQGQPGQQWGAQSSQAYGTAPYMTQPYGAGQEIPYGYIPRQKLVAGLLGIFLGCFGVHNFYLGNTGKAVAQLLLTLIGWIVLFGPFVSWVWGLIEGILILCANYGSPWHRDALGVELRD</sequence>
<proteinExistence type="predicted"/>
<evidence type="ECO:0000256" key="3">
    <source>
        <dbReference type="ARBA" id="ARBA00022989"/>
    </source>
</evidence>
<gene>
    <name evidence="8" type="ORF">BISU_0743</name>
</gene>
<dbReference type="InterPro" id="IPR007829">
    <property type="entry name" value="TM2"/>
</dbReference>
<feature type="transmembrane region" description="Helical" evidence="6">
    <location>
        <begin position="137"/>
        <end position="156"/>
    </location>
</feature>
<evidence type="ECO:0000259" key="7">
    <source>
        <dbReference type="Pfam" id="PF05154"/>
    </source>
</evidence>
<dbReference type="Proteomes" id="UP000029055">
    <property type="component" value="Unassembled WGS sequence"/>
</dbReference>
<keyword evidence="4 6" id="KW-0472">Membrane</keyword>
<comment type="caution">
    <text evidence="8">The sequence shown here is derived from an EMBL/GenBank/DDBJ whole genome shotgun (WGS) entry which is preliminary data.</text>
</comment>
<evidence type="ECO:0000256" key="2">
    <source>
        <dbReference type="ARBA" id="ARBA00022692"/>
    </source>
</evidence>
<feature type="compositionally biased region" description="Low complexity" evidence="5">
    <location>
        <begin position="96"/>
        <end position="106"/>
    </location>
</feature>
<dbReference type="AlphaFoldDB" id="A0A087EAD0"/>
<dbReference type="STRING" id="77635.BISU_0743"/>
<organism evidence="8 9">
    <name type="scientific">Bifidobacterium subtile</name>
    <dbReference type="NCBI Taxonomy" id="77635"/>
    <lineage>
        <taxon>Bacteria</taxon>
        <taxon>Bacillati</taxon>
        <taxon>Actinomycetota</taxon>
        <taxon>Actinomycetes</taxon>
        <taxon>Bifidobacteriales</taxon>
        <taxon>Bifidobacteriaceae</taxon>
        <taxon>Bifidobacterium</taxon>
    </lineage>
</organism>